<dbReference type="AlphaFoldDB" id="A0A0K2CV39"/>
<keyword evidence="6 19" id="KW-0349">Heme</keyword>
<evidence type="ECO:0000259" key="21">
    <source>
        <dbReference type="PROSITE" id="PS51002"/>
    </source>
</evidence>
<feature type="transmembrane region" description="Helical" evidence="20">
    <location>
        <begin position="87"/>
        <end position="107"/>
    </location>
</feature>
<keyword evidence="13 19" id="KW-0408">Iron</keyword>
<feature type="binding site" description="axial binding residue" evidence="19">
    <location>
        <position position="182"/>
    </location>
    <ligand>
        <name>heme b</name>
        <dbReference type="ChEBI" id="CHEBI:60344"/>
        <label>b562</label>
    </ligand>
    <ligandPart>
        <name>Fe</name>
        <dbReference type="ChEBI" id="CHEBI:18248"/>
    </ligandPart>
</feature>
<dbReference type="SUPFAM" id="SSF81342">
    <property type="entry name" value="Transmembrane di-heme cytochromes"/>
    <property type="match status" value="1"/>
</dbReference>
<keyword evidence="12 20" id="KW-1133">Transmembrane helix</keyword>
<dbReference type="GO" id="GO:0008121">
    <property type="term" value="F:quinol-cytochrome-c reductase activity"/>
    <property type="evidence" value="ECO:0007669"/>
    <property type="project" value="InterPro"/>
</dbReference>
<evidence type="ECO:0000256" key="16">
    <source>
        <dbReference type="ARBA" id="ARBA00023136"/>
    </source>
</evidence>
<dbReference type="InterPro" id="IPR030689">
    <property type="entry name" value="Cytochrome_b"/>
</dbReference>
<dbReference type="CDD" id="cd00284">
    <property type="entry name" value="Cytochrome_b_N"/>
    <property type="match status" value="1"/>
</dbReference>
<evidence type="ECO:0000256" key="12">
    <source>
        <dbReference type="ARBA" id="ARBA00022989"/>
    </source>
</evidence>
<comment type="similarity">
    <text evidence="17 20">Belongs to the cytochrome b family.</text>
</comment>
<evidence type="ECO:0000256" key="19">
    <source>
        <dbReference type="PIRSR" id="PIRSR038885-2"/>
    </source>
</evidence>
<dbReference type="PANTHER" id="PTHR19271">
    <property type="entry name" value="CYTOCHROME B"/>
    <property type="match status" value="1"/>
</dbReference>
<evidence type="ECO:0000256" key="8">
    <source>
        <dbReference type="ARBA" id="ARBA00022692"/>
    </source>
</evidence>
<feature type="binding site" description="axial binding residue" evidence="19">
    <location>
        <position position="196"/>
    </location>
    <ligand>
        <name>heme b</name>
        <dbReference type="ChEBI" id="CHEBI:60344"/>
        <label>b566</label>
    </ligand>
    <ligandPart>
        <name>Fe</name>
        <dbReference type="ChEBI" id="CHEBI:18248"/>
    </ligandPart>
</feature>
<name>A0A0K2CV39_TANAL</name>
<feature type="transmembrane region" description="Helical" evidence="20">
    <location>
        <begin position="347"/>
        <end position="372"/>
    </location>
</feature>
<feature type="transmembrane region" description="Helical" evidence="20">
    <location>
        <begin position="29"/>
        <end position="52"/>
    </location>
</feature>
<evidence type="ECO:0000256" key="18">
    <source>
        <dbReference type="PIRSR" id="PIRSR038885-1"/>
    </source>
</evidence>
<evidence type="ECO:0000259" key="22">
    <source>
        <dbReference type="PROSITE" id="PS51003"/>
    </source>
</evidence>
<dbReference type="EMBL" id="KP893516">
    <property type="protein sequence ID" value="ALA09984.1"/>
    <property type="molecule type" value="Genomic_DNA"/>
</dbReference>
<comment type="subunit">
    <text evidence="3">The cytochrome bc1 complex contains 3 respiratory subunits (MT-CYB, CYC1 and UQCRFS1), 2 core proteins (UQCRC1 and UQCRC2) and probably 6 low-molecular weight proteins.</text>
</comment>
<dbReference type="EMBL" id="KP893519">
    <property type="protein sequence ID" value="ALA09987.1"/>
    <property type="molecule type" value="Genomic_DNA"/>
</dbReference>
<keyword evidence="11 20" id="KW-0249">Electron transport</keyword>
<dbReference type="PROSITE" id="PS51003">
    <property type="entry name" value="CYTB_CTER"/>
    <property type="match status" value="1"/>
</dbReference>
<keyword evidence="8 20" id="KW-0812">Transmembrane</keyword>
<evidence type="ECO:0000256" key="5">
    <source>
        <dbReference type="ARBA" id="ARBA00022448"/>
    </source>
</evidence>
<evidence type="ECO:0000256" key="9">
    <source>
        <dbReference type="ARBA" id="ARBA00022723"/>
    </source>
</evidence>
<dbReference type="CDD" id="cd00290">
    <property type="entry name" value="cytochrome_b_C"/>
    <property type="match status" value="1"/>
</dbReference>
<evidence type="ECO:0000256" key="11">
    <source>
        <dbReference type="ARBA" id="ARBA00022982"/>
    </source>
</evidence>
<keyword evidence="10" id="KW-0999">Mitochondrion inner membrane</keyword>
<evidence type="ECO:0000256" key="15">
    <source>
        <dbReference type="ARBA" id="ARBA00023128"/>
    </source>
</evidence>
<evidence type="ECO:0000256" key="1">
    <source>
        <dbReference type="ARBA" id="ARBA00002566"/>
    </source>
</evidence>
<evidence type="ECO:0000313" key="25">
    <source>
        <dbReference type="EMBL" id="ALA09987.1"/>
    </source>
</evidence>
<dbReference type="GO" id="GO:0045275">
    <property type="term" value="C:respiratory chain complex III"/>
    <property type="evidence" value="ECO:0007669"/>
    <property type="project" value="InterPro"/>
</dbReference>
<reference evidence="23" key="1">
    <citation type="submission" date="2015-03" db="EMBL/GenBank/DDBJ databases">
        <title>Emergence of plasmid-mediated VIM-4 carbapenemase in Citrobacter freundii, co-harbouring armA, CTX-M-3, TEM-1 and QnrB at a cancer centre in Bulgaria.</title>
        <authorList>
            <person name="Sabtcheva S.D."/>
            <person name="Ivanov I.N."/>
        </authorList>
    </citation>
    <scope>NUCLEOTIDE SEQUENCE</scope>
    <source>
        <strain evidence="25">TALH4</strain>
        <strain evidence="23">TALH5</strain>
        <strain evidence="24">TALH6</strain>
        <strain evidence="26">TALH7</strain>
    </source>
</reference>
<dbReference type="GO" id="GO:0006122">
    <property type="term" value="P:mitochondrial electron transport, ubiquinol to cytochrome c"/>
    <property type="evidence" value="ECO:0007669"/>
    <property type="project" value="TreeGrafter"/>
</dbReference>
<comment type="function">
    <text evidence="1 20">Component of the ubiquinol-cytochrome c reductase complex (complex III or cytochrome b-c1 complex) that is part of the mitochondrial respiratory chain. The b-c1 complex mediates electron transfer from ubiquinol to cytochrome c. Contributes to the generation of a proton gradient across the mitochondrial membrane that is then used for ATP synthesis.</text>
</comment>
<feature type="domain" description="Cytochrome b/b6 C-terminal region profile" evidence="22">
    <location>
        <begin position="210"/>
        <end position="380"/>
    </location>
</feature>
<dbReference type="EMBL" id="KP893520">
    <property type="protein sequence ID" value="ALA09988.1"/>
    <property type="molecule type" value="Genomic_DNA"/>
</dbReference>
<dbReference type="Gene3D" id="1.20.810.10">
    <property type="entry name" value="Cytochrome Bc1 Complex, Chain C"/>
    <property type="match status" value="1"/>
</dbReference>
<evidence type="ECO:0000256" key="7">
    <source>
        <dbReference type="ARBA" id="ARBA00022660"/>
    </source>
</evidence>
<dbReference type="PIRSF" id="PIRSF038885">
    <property type="entry name" value="COB"/>
    <property type="match status" value="1"/>
</dbReference>
<dbReference type="InterPro" id="IPR005798">
    <property type="entry name" value="Cyt_b/b6_C"/>
</dbReference>
<comment type="cofactor">
    <cofactor evidence="19">
        <name>heme</name>
        <dbReference type="ChEBI" id="CHEBI:30413"/>
    </cofactor>
    <text evidence="19">Binds 2 heme groups non-covalently.</text>
</comment>
<evidence type="ECO:0000256" key="4">
    <source>
        <dbReference type="ARBA" id="ARBA00013531"/>
    </source>
</evidence>
<comment type="cofactor">
    <cofactor evidence="20">
        <name>heme b</name>
        <dbReference type="ChEBI" id="CHEBI:60344"/>
    </cofactor>
    <text evidence="20">Binds 2 heme groups non-covalently.</text>
</comment>
<keyword evidence="14" id="KW-0830">Ubiquinone</keyword>
<evidence type="ECO:0000256" key="10">
    <source>
        <dbReference type="ARBA" id="ARBA00022792"/>
    </source>
</evidence>
<keyword evidence="7 20" id="KW-0679">Respiratory chain</keyword>
<keyword evidence="16 20" id="KW-0472">Membrane</keyword>
<feature type="binding site" description="axial binding residue" evidence="19">
    <location>
        <position position="83"/>
    </location>
    <ligand>
        <name>heme b</name>
        <dbReference type="ChEBI" id="CHEBI:60344"/>
        <label>b562</label>
    </ligand>
    <ligandPart>
        <name>Fe</name>
        <dbReference type="ChEBI" id="CHEBI:18248"/>
    </ligandPart>
</feature>
<evidence type="ECO:0000256" key="14">
    <source>
        <dbReference type="ARBA" id="ARBA00023075"/>
    </source>
</evidence>
<dbReference type="FunFam" id="1.20.810.10:FF:000002">
    <property type="entry name" value="Cytochrome b"/>
    <property type="match status" value="1"/>
</dbReference>
<evidence type="ECO:0000256" key="17">
    <source>
        <dbReference type="ARBA" id="ARBA00061233"/>
    </source>
</evidence>
<keyword evidence="5 20" id="KW-0813">Transport</keyword>
<comment type="subcellular location">
    <subcellularLocation>
        <location evidence="2">Mitochondrion inner membrane</location>
        <topology evidence="2">Multi-pass membrane protein</topology>
    </subcellularLocation>
</comment>
<gene>
    <name evidence="23" type="primary">cytb</name>
</gene>
<dbReference type="SUPFAM" id="SSF81648">
    <property type="entry name" value="a domain/subunit of cytochrome bc1 complex (Ubiquinol-cytochrome c reductase)"/>
    <property type="match status" value="1"/>
</dbReference>
<dbReference type="Pfam" id="PF00033">
    <property type="entry name" value="Cytochrome_B"/>
    <property type="match status" value="1"/>
</dbReference>
<evidence type="ECO:0000256" key="3">
    <source>
        <dbReference type="ARBA" id="ARBA00011660"/>
    </source>
</evidence>
<feature type="transmembrane region" description="Helical" evidence="20">
    <location>
        <begin position="320"/>
        <end position="341"/>
    </location>
</feature>
<dbReference type="PROSITE" id="PS51002">
    <property type="entry name" value="CYTB_NTER"/>
    <property type="match status" value="1"/>
</dbReference>
<feature type="transmembrane region" description="Helical" evidence="20">
    <location>
        <begin position="178"/>
        <end position="200"/>
    </location>
</feature>
<dbReference type="GO" id="GO:0005743">
    <property type="term" value="C:mitochondrial inner membrane"/>
    <property type="evidence" value="ECO:0007669"/>
    <property type="project" value="UniProtKB-SubCell"/>
</dbReference>
<proteinExistence type="inferred from homology"/>
<dbReference type="EMBL" id="KP893518">
    <property type="protein sequence ID" value="ALA09986.1"/>
    <property type="molecule type" value="Genomic_DNA"/>
</dbReference>
<protein>
    <recommendedName>
        <fullName evidence="4 20">Cytochrome b</fullName>
    </recommendedName>
</protein>
<evidence type="ECO:0000313" key="26">
    <source>
        <dbReference type="EMBL" id="ALA09988.1"/>
    </source>
</evidence>
<keyword evidence="9 19" id="KW-0479">Metal-binding</keyword>
<dbReference type="InterPro" id="IPR027387">
    <property type="entry name" value="Cytb/b6-like_sf"/>
</dbReference>
<evidence type="ECO:0000313" key="24">
    <source>
        <dbReference type="EMBL" id="ALA09986.1"/>
    </source>
</evidence>
<keyword evidence="15 20" id="KW-0496">Mitochondrion</keyword>
<feature type="transmembrane region" description="Helical" evidence="20">
    <location>
        <begin position="229"/>
        <end position="250"/>
    </location>
</feature>
<evidence type="ECO:0000256" key="6">
    <source>
        <dbReference type="ARBA" id="ARBA00022617"/>
    </source>
</evidence>
<feature type="transmembrane region" description="Helical" evidence="20">
    <location>
        <begin position="113"/>
        <end position="133"/>
    </location>
</feature>
<dbReference type="GO" id="GO:0046872">
    <property type="term" value="F:metal ion binding"/>
    <property type="evidence" value="ECO:0007669"/>
    <property type="project" value="UniProtKB-UniRule"/>
</dbReference>
<evidence type="ECO:0000256" key="2">
    <source>
        <dbReference type="ARBA" id="ARBA00004448"/>
    </source>
</evidence>
<geneLocation type="mitochondrion" evidence="23"/>
<feature type="transmembrane region" description="Helical" evidence="20">
    <location>
        <begin position="145"/>
        <end position="166"/>
    </location>
</feature>
<dbReference type="InterPro" id="IPR036150">
    <property type="entry name" value="Cyt_b/b6_C_sf"/>
</dbReference>
<evidence type="ECO:0000256" key="13">
    <source>
        <dbReference type="ARBA" id="ARBA00023004"/>
    </source>
</evidence>
<feature type="domain" description="Cytochrome b/b6 N-terminal region profile" evidence="21">
    <location>
        <begin position="1"/>
        <end position="209"/>
    </location>
</feature>
<feature type="transmembrane region" description="Helical" evidence="20">
    <location>
        <begin position="288"/>
        <end position="308"/>
    </location>
</feature>
<dbReference type="InterPro" id="IPR048259">
    <property type="entry name" value="Cytochrome_b_N_euk/bac"/>
</dbReference>
<sequence>MMCTGAGHPLMKIANDALVDLPTPSNISAWWNFGSLLGLCLITQILTGLFLAMHYTSDISTAFSSVAHICRDVNYGWLIRNLHANGASFFFICIYMHIARGLYYGSYLNKETWNIGVVLLLLVMMTAFVGYVLPWGQMSFWGATVITNLLSAVPYMGDMLVQWIWGGFSVDNATLTRFFAFHFLFPFVIAAATLLHLLFLHETGSNNPAGLNSDADKISFHPYFSYKDLLGFVMMLLALTSLALFSPNLLGDSENFIPANPLVTPPHIKPEWYFLFAYAILRSIPNKLGGVLALLFSILVLMVVPILHTSKQRGLTFRPITQFLFWTLVADMAILTWIGGMPVEHPYIIIGQIASVLYFALFLILTPMAGWLENKALKWA</sequence>
<dbReference type="InterPro" id="IPR016174">
    <property type="entry name" value="Di-haem_cyt_TM"/>
</dbReference>
<organism evidence="23">
    <name type="scientific">Tanichthys albonubes</name>
    <name type="common">White cloud mountain minnow</name>
    <dbReference type="NCBI Taxonomy" id="38762"/>
    <lineage>
        <taxon>Eukaryota</taxon>
        <taxon>Metazoa</taxon>
        <taxon>Chordata</taxon>
        <taxon>Craniata</taxon>
        <taxon>Vertebrata</taxon>
        <taxon>Euteleostomi</taxon>
        <taxon>Actinopterygii</taxon>
        <taxon>Neopterygii</taxon>
        <taxon>Teleostei</taxon>
        <taxon>Ostariophysi</taxon>
        <taxon>Cypriniformes</taxon>
        <taxon>Tanichthyidae</taxon>
        <taxon>Tanichthys</taxon>
    </lineage>
</organism>
<feature type="binding site" description="axial binding residue" evidence="19">
    <location>
        <position position="97"/>
    </location>
    <ligand>
        <name>heme b</name>
        <dbReference type="ChEBI" id="CHEBI:60344"/>
        <label>b566</label>
    </ligand>
    <ligandPart>
        <name>Fe</name>
        <dbReference type="ChEBI" id="CHEBI:18248"/>
    </ligandPart>
</feature>
<dbReference type="PANTHER" id="PTHR19271:SF16">
    <property type="entry name" value="CYTOCHROME B"/>
    <property type="match status" value="1"/>
</dbReference>
<dbReference type="InterPro" id="IPR005797">
    <property type="entry name" value="Cyt_b/b6_N"/>
</dbReference>
<evidence type="ECO:0000256" key="20">
    <source>
        <dbReference type="RuleBase" id="RU362117"/>
    </source>
</evidence>
<evidence type="ECO:0000313" key="23">
    <source>
        <dbReference type="EMBL" id="ALA09984.1"/>
    </source>
</evidence>
<dbReference type="Pfam" id="PF00032">
    <property type="entry name" value="Cytochrom_B_C"/>
    <property type="match status" value="1"/>
</dbReference>
<accession>A0A0K2CV39</accession>
<feature type="binding site" evidence="18">
    <location>
        <position position="201"/>
    </location>
    <ligand>
        <name>a ubiquinone</name>
        <dbReference type="ChEBI" id="CHEBI:16389"/>
    </ligand>
</feature>
<dbReference type="InterPro" id="IPR048260">
    <property type="entry name" value="Cytochrome_b_C_euk/bac"/>
</dbReference>
<dbReference type="GO" id="GO:0016491">
    <property type="term" value="F:oxidoreductase activity"/>
    <property type="evidence" value="ECO:0007669"/>
    <property type="project" value="UniProtKB-UniRule"/>
</dbReference>